<organism evidence="1">
    <name type="scientific">bioreactor metagenome</name>
    <dbReference type="NCBI Taxonomy" id="1076179"/>
    <lineage>
        <taxon>unclassified sequences</taxon>
        <taxon>metagenomes</taxon>
        <taxon>ecological metagenomes</taxon>
    </lineage>
</organism>
<dbReference type="AlphaFoldDB" id="A0A644YNY1"/>
<protein>
    <submittedName>
        <fullName evidence="1">Uncharacterized protein</fullName>
    </submittedName>
</protein>
<name>A0A644YNY1_9ZZZZ</name>
<dbReference type="EMBL" id="VSSQ01005579">
    <property type="protein sequence ID" value="MPM29688.1"/>
    <property type="molecule type" value="Genomic_DNA"/>
</dbReference>
<proteinExistence type="predicted"/>
<accession>A0A644YNY1</accession>
<gene>
    <name evidence="1" type="ORF">SDC9_76228</name>
</gene>
<reference evidence="1" key="1">
    <citation type="submission" date="2019-08" db="EMBL/GenBank/DDBJ databases">
        <authorList>
            <person name="Kucharzyk K."/>
            <person name="Murdoch R.W."/>
            <person name="Higgins S."/>
            <person name="Loffler F."/>
        </authorList>
    </citation>
    <scope>NUCLEOTIDE SEQUENCE</scope>
</reference>
<sequence>MQARSARPEHAKALRFLDLEIVRRTARTQDRLSGCRVVDAVLEQAAVDVHRHHFAQHQPARHGDAVNALQLDDLRALAFHGDRAFGHARRGDLLRRQRCQPAQHELVHLERHGRAALVHGLGQRLGRQVPHELARLLDIGQRVLLAQAGEPQDGRRVVERVEKAVRRQIAHACAAFGGHPANGARADDGVERIVRQAVAFARAIGVKAVGFDGGHGWALAGWWLDGSMLAPLRPGCARARFCAAQSPFSTICSSRSVSAARACSELWRSGPSIISVAMPCTVDHARYSA</sequence>
<evidence type="ECO:0000313" key="1">
    <source>
        <dbReference type="EMBL" id="MPM29688.1"/>
    </source>
</evidence>
<comment type="caution">
    <text evidence="1">The sequence shown here is derived from an EMBL/GenBank/DDBJ whole genome shotgun (WGS) entry which is preliminary data.</text>
</comment>